<dbReference type="Pfam" id="PF14054">
    <property type="entry name" value="DUF4249"/>
    <property type="match status" value="1"/>
</dbReference>
<keyword evidence="2" id="KW-1185">Reference proteome</keyword>
<dbReference type="Proteomes" id="UP000000493">
    <property type="component" value="Chromosome"/>
</dbReference>
<protein>
    <recommendedName>
        <fullName evidence="3">DUF4249 domain-containing protein</fullName>
    </recommendedName>
</protein>
<organism evidence="1 2">
    <name type="scientific">Runella slithyformis (strain ATCC 29530 / DSM 19594 / LMG 11500 / NCIMB 11436 / LSU 4)</name>
    <dbReference type="NCBI Taxonomy" id="761193"/>
    <lineage>
        <taxon>Bacteria</taxon>
        <taxon>Pseudomonadati</taxon>
        <taxon>Bacteroidota</taxon>
        <taxon>Cytophagia</taxon>
        <taxon>Cytophagales</taxon>
        <taxon>Spirosomataceae</taxon>
        <taxon>Runella</taxon>
    </lineage>
</organism>
<evidence type="ECO:0000313" key="2">
    <source>
        <dbReference type="Proteomes" id="UP000000493"/>
    </source>
</evidence>
<evidence type="ECO:0000313" key="1">
    <source>
        <dbReference type="EMBL" id="AEI47719.1"/>
    </source>
</evidence>
<evidence type="ECO:0008006" key="3">
    <source>
        <dbReference type="Google" id="ProtNLM"/>
    </source>
</evidence>
<name>A0A7U3ZIA0_RUNSL</name>
<sequence>MQVPMRFNLKLSGILLPIAVFIWGCVDLYKVDIQTAKSYLIVEGSITDLPERQFISLFRTKANTIFKSSDFTSTIVAQKNSYDPVKAAKVKIVENGTISYSLTEETPGFYVMPFTFLGKAGNTYQLFIETPEGQKYRSAIETMAKVPPIERIYEKFNAKGILDRSTSIGNIATNDFYVDFSDPVNERNFYRWSSITYESQKISATCRGGLYYKDAGSLAECRTDNRLSVNNLFDYEAETLCWDIFYGNTLNIFSDVYTNGKTQKDKLVAQIPLYQSNPCLVVIRQSSLSPNAYRYLKLVQDQSLNTGTLADTPPAPIKGNVVNEDDKAELVLGYFMAGMVNENRYWLDRKNTSGGQPDGLFFIKNGREPNLEPPFLYRLSVPKAICVNSENRTSNSPSGWRF</sequence>
<gene>
    <name evidence="1" type="ordered locus">Runsl_1292</name>
</gene>
<dbReference type="AlphaFoldDB" id="A0A7U3ZIA0"/>
<proteinExistence type="predicted"/>
<dbReference type="KEGG" id="rsi:Runsl_1292"/>
<reference evidence="2" key="1">
    <citation type="submission" date="2011-06" db="EMBL/GenBank/DDBJ databases">
        <title>The complete genome of chromosome of Runella slithyformis DSM 19594.</title>
        <authorList>
            <consortium name="US DOE Joint Genome Institute (JGI-PGF)"/>
            <person name="Lucas S."/>
            <person name="Han J."/>
            <person name="Lapidus A."/>
            <person name="Bruce D."/>
            <person name="Goodwin L."/>
            <person name="Pitluck S."/>
            <person name="Peters L."/>
            <person name="Kyrpides N."/>
            <person name="Mavromatis K."/>
            <person name="Ivanova N."/>
            <person name="Ovchinnikova G."/>
            <person name="Zhang X."/>
            <person name="Misra M."/>
            <person name="Detter J.C."/>
            <person name="Tapia R."/>
            <person name="Han C."/>
            <person name="Land M."/>
            <person name="Hauser L."/>
            <person name="Markowitz V."/>
            <person name="Cheng J.-F."/>
            <person name="Hugenholtz P."/>
            <person name="Woyke T."/>
            <person name="Wu D."/>
            <person name="Tindall B."/>
            <person name="Faehrich R."/>
            <person name="Brambilla E."/>
            <person name="Klenk H.-P."/>
            <person name="Eisen J.A."/>
        </authorList>
    </citation>
    <scope>NUCLEOTIDE SEQUENCE [LARGE SCALE GENOMIC DNA]</scope>
    <source>
        <strain evidence="2">ATCC 29530 / DSM 19594 / LMG 11500 / NCIMB 11436 / LSU 4</strain>
    </source>
</reference>
<accession>A0A7U3ZIA0</accession>
<dbReference type="InterPro" id="IPR025345">
    <property type="entry name" value="DUF4249"/>
</dbReference>
<reference evidence="1 2" key="2">
    <citation type="journal article" date="2012" name="Stand. Genomic Sci.">
        <title>Complete genome sequence of the aquatic bacterium Runella slithyformis type strain (LSU 4(T)).</title>
        <authorList>
            <person name="Copeland A."/>
            <person name="Zhang X."/>
            <person name="Misra M."/>
            <person name="Lapidus A."/>
            <person name="Nolan M."/>
            <person name="Lucas S."/>
            <person name="Deshpande S."/>
            <person name="Cheng J.F."/>
            <person name="Tapia R."/>
            <person name="Goodwin L.A."/>
            <person name="Pitluck S."/>
            <person name="Liolios K."/>
            <person name="Pagani I."/>
            <person name="Ivanova N."/>
            <person name="Mikhailova N."/>
            <person name="Pati A."/>
            <person name="Chen A."/>
            <person name="Palaniappan K."/>
            <person name="Land M."/>
            <person name="Hauser L."/>
            <person name="Pan C."/>
            <person name="Jeffries C.D."/>
            <person name="Detter J.C."/>
            <person name="Brambilla E.M."/>
            <person name="Rohde M."/>
            <person name="Djao O.D."/>
            <person name="Goker M."/>
            <person name="Sikorski J."/>
            <person name="Tindall B.J."/>
            <person name="Woyke T."/>
            <person name="Bristow J."/>
            <person name="Eisen J.A."/>
            <person name="Markowitz V."/>
            <person name="Hugenholtz P."/>
            <person name="Kyrpides N.C."/>
            <person name="Klenk H.P."/>
            <person name="Mavromatis K."/>
        </authorList>
    </citation>
    <scope>NUCLEOTIDE SEQUENCE [LARGE SCALE GENOMIC DNA]</scope>
    <source>
        <strain evidence="2">ATCC 29530 / DSM 19594 / LMG 11500 / NCIMB 11436 / LSU 4</strain>
    </source>
</reference>
<dbReference type="EMBL" id="CP002859">
    <property type="protein sequence ID" value="AEI47719.1"/>
    <property type="molecule type" value="Genomic_DNA"/>
</dbReference>